<evidence type="ECO:0000256" key="1">
    <source>
        <dbReference type="ARBA" id="ARBA00004167"/>
    </source>
</evidence>
<organism evidence="5 6">
    <name type="scientific">Apostasia shenzhenica</name>
    <dbReference type="NCBI Taxonomy" id="1088818"/>
    <lineage>
        <taxon>Eukaryota</taxon>
        <taxon>Viridiplantae</taxon>
        <taxon>Streptophyta</taxon>
        <taxon>Embryophyta</taxon>
        <taxon>Tracheophyta</taxon>
        <taxon>Spermatophyta</taxon>
        <taxon>Magnoliopsida</taxon>
        <taxon>Liliopsida</taxon>
        <taxon>Asparagales</taxon>
        <taxon>Orchidaceae</taxon>
        <taxon>Apostasioideae</taxon>
        <taxon>Apostasia</taxon>
    </lineage>
</organism>
<feature type="region of interest" description="Disordered" evidence="2">
    <location>
        <begin position="258"/>
        <end position="277"/>
    </location>
</feature>
<dbReference type="AlphaFoldDB" id="A0A2I0ALD4"/>
<dbReference type="Pfam" id="PF12819">
    <property type="entry name" value="Malectin_like"/>
    <property type="match status" value="1"/>
</dbReference>
<feature type="domain" description="Malectin-like" evidence="4">
    <location>
        <begin position="99"/>
        <end position="246"/>
    </location>
</feature>
<comment type="subcellular location">
    <subcellularLocation>
        <location evidence="1">Membrane</location>
        <topology evidence="1">Single-pass membrane protein</topology>
    </subcellularLocation>
</comment>
<dbReference type="InterPro" id="IPR024788">
    <property type="entry name" value="Malectin-like_Carb-bd_dom"/>
</dbReference>
<proteinExistence type="predicted"/>
<sequence length="277" mass="30036">MACRRENRVFLREVQSLNGQMSHRGLVLRDLLRRLLFGMILLLFGLGALLTWRPHCISSLKVSALPSMSVMSRIVSKRSSPIGHHHRPAVTMCVHWVTPNRHPDDPFDRIWTPSGAPASLTLVENAAVTVSANINDLPPSEILQAALTPIAGINTITLVPPVSGEPVPVYINLYFTEVDILGAGDRRSFIIYVDNAAASGAITPPFGGVGEFFITDLSMTNSTRITLRATSESTLPPVISAMEAFMIVERRKEAEGDAAGAVDDGCDASVLDPKEEL</sequence>
<name>A0A2I0ALD4_9ASPA</name>
<dbReference type="PANTHER" id="PTHR45631">
    <property type="entry name" value="OS07G0107800 PROTEIN-RELATED"/>
    <property type="match status" value="1"/>
</dbReference>
<dbReference type="Proteomes" id="UP000236161">
    <property type="component" value="Unassembled WGS sequence"/>
</dbReference>
<dbReference type="STRING" id="1088818.A0A2I0ALD4"/>
<keyword evidence="3" id="KW-0812">Transmembrane</keyword>
<reference evidence="5 6" key="1">
    <citation type="journal article" date="2017" name="Nature">
        <title>The Apostasia genome and the evolution of orchids.</title>
        <authorList>
            <person name="Zhang G.Q."/>
            <person name="Liu K.W."/>
            <person name="Li Z."/>
            <person name="Lohaus R."/>
            <person name="Hsiao Y.Y."/>
            <person name="Niu S.C."/>
            <person name="Wang J.Y."/>
            <person name="Lin Y.C."/>
            <person name="Xu Q."/>
            <person name="Chen L.J."/>
            <person name="Yoshida K."/>
            <person name="Fujiwara S."/>
            <person name="Wang Z.W."/>
            <person name="Zhang Y.Q."/>
            <person name="Mitsuda N."/>
            <person name="Wang M."/>
            <person name="Liu G.H."/>
            <person name="Pecoraro L."/>
            <person name="Huang H.X."/>
            <person name="Xiao X.J."/>
            <person name="Lin M."/>
            <person name="Wu X.Y."/>
            <person name="Wu W.L."/>
            <person name="Chen Y.Y."/>
            <person name="Chang S.B."/>
            <person name="Sakamoto S."/>
            <person name="Ohme-Takagi M."/>
            <person name="Yagi M."/>
            <person name="Zeng S.J."/>
            <person name="Shen C.Y."/>
            <person name="Yeh C.M."/>
            <person name="Luo Y.B."/>
            <person name="Tsai W.C."/>
            <person name="Van de Peer Y."/>
            <person name="Liu Z.J."/>
        </authorList>
    </citation>
    <scope>NUCLEOTIDE SEQUENCE [LARGE SCALE GENOMIC DNA]</scope>
    <source>
        <strain evidence="6">cv. Shenzhen</strain>
        <tissue evidence="5">Stem</tissue>
    </source>
</reference>
<feature type="transmembrane region" description="Helical" evidence="3">
    <location>
        <begin position="31"/>
        <end position="52"/>
    </location>
</feature>
<keyword evidence="6" id="KW-1185">Reference proteome</keyword>
<dbReference type="PANTHER" id="PTHR45631:SF44">
    <property type="entry name" value="CARBOHYDRATE-BINDING PROTEIN OF THE ER PROTEIN"/>
    <property type="match status" value="1"/>
</dbReference>
<keyword evidence="3" id="KW-0472">Membrane</keyword>
<protein>
    <recommendedName>
        <fullName evidence="4">Malectin-like domain-containing protein</fullName>
    </recommendedName>
</protein>
<evidence type="ECO:0000313" key="5">
    <source>
        <dbReference type="EMBL" id="PKA56347.1"/>
    </source>
</evidence>
<dbReference type="EMBL" id="KZ451973">
    <property type="protein sequence ID" value="PKA56347.1"/>
    <property type="molecule type" value="Genomic_DNA"/>
</dbReference>
<evidence type="ECO:0000313" key="6">
    <source>
        <dbReference type="Proteomes" id="UP000236161"/>
    </source>
</evidence>
<gene>
    <name evidence="5" type="primary">RWK1</name>
    <name evidence="5" type="ORF">AXF42_Ash014850</name>
</gene>
<evidence type="ECO:0000256" key="3">
    <source>
        <dbReference type="SAM" id="Phobius"/>
    </source>
</evidence>
<accession>A0A2I0ALD4</accession>
<evidence type="ECO:0000259" key="4">
    <source>
        <dbReference type="Pfam" id="PF12819"/>
    </source>
</evidence>
<evidence type="ECO:0000256" key="2">
    <source>
        <dbReference type="SAM" id="MobiDB-lite"/>
    </source>
</evidence>
<dbReference type="GO" id="GO:0016020">
    <property type="term" value="C:membrane"/>
    <property type="evidence" value="ECO:0007669"/>
    <property type="project" value="UniProtKB-SubCell"/>
</dbReference>
<dbReference type="OrthoDB" id="2017114at2759"/>
<keyword evidence="3" id="KW-1133">Transmembrane helix</keyword>